<protein>
    <submittedName>
        <fullName evidence="2">Uncharacterized protein</fullName>
    </submittedName>
</protein>
<keyword evidence="1" id="KW-0472">Membrane</keyword>
<feature type="transmembrane region" description="Helical" evidence="1">
    <location>
        <begin position="142"/>
        <end position="165"/>
    </location>
</feature>
<reference evidence="2" key="1">
    <citation type="journal article" date="2014" name="Int. J. Syst. Evol. Microbiol.">
        <title>Complete genome sequence of Corynebacterium casei LMG S-19264T (=DSM 44701T), isolated from a smear-ripened cheese.</title>
        <authorList>
            <consortium name="US DOE Joint Genome Institute (JGI-PGF)"/>
            <person name="Walter F."/>
            <person name="Albersmeier A."/>
            <person name="Kalinowski J."/>
            <person name="Ruckert C."/>
        </authorList>
    </citation>
    <scope>NUCLEOTIDE SEQUENCE</scope>
    <source>
        <strain evidence="2">KCTC 42650</strain>
    </source>
</reference>
<feature type="transmembrane region" description="Helical" evidence="1">
    <location>
        <begin position="186"/>
        <end position="208"/>
    </location>
</feature>
<evidence type="ECO:0000313" key="3">
    <source>
        <dbReference type="Proteomes" id="UP000626220"/>
    </source>
</evidence>
<evidence type="ECO:0000256" key="1">
    <source>
        <dbReference type="SAM" id="Phobius"/>
    </source>
</evidence>
<dbReference type="Proteomes" id="UP000626220">
    <property type="component" value="Unassembled WGS sequence"/>
</dbReference>
<reference evidence="2" key="2">
    <citation type="submission" date="2020-09" db="EMBL/GenBank/DDBJ databases">
        <authorList>
            <person name="Sun Q."/>
            <person name="Kim S."/>
        </authorList>
    </citation>
    <scope>NUCLEOTIDE SEQUENCE</scope>
    <source>
        <strain evidence="2">KCTC 42650</strain>
    </source>
</reference>
<keyword evidence="1" id="KW-1133">Transmembrane helix</keyword>
<dbReference type="AlphaFoldDB" id="A0A8J3H215"/>
<evidence type="ECO:0000313" key="2">
    <source>
        <dbReference type="EMBL" id="GHF73713.1"/>
    </source>
</evidence>
<name>A0A8J3H215_9RHOB</name>
<keyword evidence="1" id="KW-0812">Transmembrane</keyword>
<feature type="transmembrane region" description="Helical" evidence="1">
    <location>
        <begin position="21"/>
        <end position="43"/>
    </location>
</feature>
<keyword evidence="3" id="KW-1185">Reference proteome</keyword>
<gene>
    <name evidence="2" type="ORF">GCM10017056_50640</name>
</gene>
<dbReference type="EMBL" id="BNCJ01000036">
    <property type="protein sequence ID" value="GHF73713.1"/>
    <property type="molecule type" value="Genomic_DNA"/>
</dbReference>
<dbReference type="RefSeq" id="WP_189682926.1">
    <property type="nucleotide sequence ID" value="NZ_BNCJ01000036.1"/>
</dbReference>
<organism evidence="2 3">
    <name type="scientific">Seohaeicola zhoushanensis</name>
    <dbReference type="NCBI Taxonomy" id="1569283"/>
    <lineage>
        <taxon>Bacteria</taxon>
        <taxon>Pseudomonadati</taxon>
        <taxon>Pseudomonadota</taxon>
        <taxon>Alphaproteobacteria</taxon>
        <taxon>Rhodobacterales</taxon>
        <taxon>Roseobacteraceae</taxon>
        <taxon>Seohaeicola</taxon>
    </lineage>
</organism>
<accession>A0A8J3H215</accession>
<comment type="caution">
    <text evidence="2">The sequence shown here is derived from an EMBL/GenBank/DDBJ whole genome shotgun (WGS) entry which is preliminary data.</text>
</comment>
<proteinExistence type="predicted"/>
<sequence length="247" mass="25497">MFSIEVLVHAVRMLFHDLGTTARLTLLPFAVAVAADFLVMGAIGGGAAAEGGDMAQLGLGDALAGLVATLCYLAGFVWAAVGWHRYGLLSEDTGGLIPGFGAAEFRGYFWASIKVGLAMFALLVPVVLVAGMAGAATGNPGLANLVIMLGFIPVLALTLRLSLVLPAIAIGGRMTFREALAVSKGYTSAFAIVSLATWAFGALAEFATPGGPVGLVVRLMFSWFGMVLSLSVLTTLYGVLVEKRELG</sequence>
<feature type="transmembrane region" description="Helical" evidence="1">
    <location>
        <begin position="115"/>
        <end position="136"/>
    </location>
</feature>
<feature type="transmembrane region" description="Helical" evidence="1">
    <location>
        <begin position="63"/>
        <end position="81"/>
    </location>
</feature>
<feature type="transmembrane region" description="Helical" evidence="1">
    <location>
        <begin position="220"/>
        <end position="241"/>
    </location>
</feature>